<accession>A0ABN8XSM0</accession>
<evidence type="ECO:0000313" key="10">
    <source>
        <dbReference type="EMBL" id="CAI9152395.1"/>
    </source>
</evidence>
<evidence type="ECO:0000256" key="5">
    <source>
        <dbReference type="ARBA" id="ARBA00034092"/>
    </source>
</evidence>
<name>A0ABN8XSM0_RANTA</name>
<dbReference type="InterPro" id="IPR039547">
    <property type="entry name" value="Ribosomal_eL19"/>
</dbReference>
<dbReference type="Pfam" id="PF01280">
    <property type="entry name" value="Ribosomal_L19e"/>
    <property type="match status" value="1"/>
</dbReference>
<keyword evidence="8" id="KW-0812">Transmembrane</keyword>
<feature type="domain" description="Large ribosomal subunit protein eL19" evidence="9">
    <location>
        <begin position="47"/>
        <end position="105"/>
    </location>
</feature>
<evidence type="ECO:0000256" key="6">
    <source>
        <dbReference type="ARBA" id="ARBA00035217"/>
    </source>
</evidence>
<evidence type="ECO:0000256" key="2">
    <source>
        <dbReference type="ARBA" id="ARBA00011133"/>
    </source>
</evidence>
<dbReference type="InterPro" id="IPR000196">
    <property type="entry name" value="Ribosomal_eL19_dom"/>
</dbReference>
<keyword evidence="4" id="KW-0687">Ribonucleoprotein</keyword>
<evidence type="ECO:0000256" key="7">
    <source>
        <dbReference type="ARBA" id="ARBA00035324"/>
    </source>
</evidence>
<organism evidence="10 11">
    <name type="scientific">Rangifer tarandus platyrhynchus</name>
    <name type="common">Svalbard reindeer</name>
    <dbReference type="NCBI Taxonomy" id="3082113"/>
    <lineage>
        <taxon>Eukaryota</taxon>
        <taxon>Metazoa</taxon>
        <taxon>Chordata</taxon>
        <taxon>Craniata</taxon>
        <taxon>Vertebrata</taxon>
        <taxon>Euteleostomi</taxon>
        <taxon>Mammalia</taxon>
        <taxon>Eutheria</taxon>
        <taxon>Laurasiatheria</taxon>
        <taxon>Artiodactyla</taxon>
        <taxon>Ruminantia</taxon>
        <taxon>Pecora</taxon>
        <taxon>Cervidae</taxon>
        <taxon>Odocoileinae</taxon>
        <taxon>Rangifer</taxon>
    </lineage>
</organism>
<dbReference type="Proteomes" id="UP001176941">
    <property type="component" value="Chromosome 1"/>
</dbReference>
<gene>
    <name evidence="10" type="ORF">MRATA1EN1_LOCUS1357</name>
</gene>
<dbReference type="EMBL" id="OX459937">
    <property type="protein sequence ID" value="CAI9152395.1"/>
    <property type="molecule type" value="Genomic_DNA"/>
</dbReference>
<dbReference type="PANTHER" id="PTHR10722">
    <property type="entry name" value="60S RIBOSOMAL PROTEIN L19"/>
    <property type="match status" value="1"/>
</dbReference>
<evidence type="ECO:0000256" key="8">
    <source>
        <dbReference type="SAM" id="Phobius"/>
    </source>
</evidence>
<protein>
    <recommendedName>
        <fullName evidence="6">Large ribosomal subunit protein eL19</fullName>
    </recommendedName>
    <alternativeName>
        <fullName evidence="7">60S ribosomal protein L19</fullName>
    </alternativeName>
</protein>
<keyword evidence="11" id="KW-1185">Reference proteome</keyword>
<evidence type="ECO:0000256" key="4">
    <source>
        <dbReference type="ARBA" id="ARBA00023274"/>
    </source>
</evidence>
<dbReference type="InterPro" id="IPR057259">
    <property type="entry name" value="Ribosomal_L19e"/>
</dbReference>
<dbReference type="InterPro" id="IPR035970">
    <property type="entry name" value="60S_ribosomal_eL19_sf"/>
</dbReference>
<sequence>MRQPLFILCNFSPDPGTRKGFHKCQFISEKKIILFFFFATAGAAMSILRLQESLASRVLRCGKKKVRLDPSETNEIASTTSHRQIWNLIKDRLIMGKPVTVHSWG</sequence>
<evidence type="ECO:0000259" key="9">
    <source>
        <dbReference type="SMART" id="SM01416"/>
    </source>
</evidence>
<reference evidence="10" key="1">
    <citation type="submission" date="2023-04" db="EMBL/GenBank/DDBJ databases">
        <authorList>
            <consortium name="ELIXIR-Norway"/>
        </authorList>
    </citation>
    <scope>NUCLEOTIDE SEQUENCE [LARGE SCALE GENOMIC DNA]</scope>
</reference>
<evidence type="ECO:0000256" key="1">
    <source>
        <dbReference type="ARBA" id="ARBA00011082"/>
    </source>
</evidence>
<dbReference type="InterPro" id="IPR015972">
    <property type="entry name" value="Ribosomal_eL19_dom1"/>
</dbReference>
<evidence type="ECO:0000313" key="11">
    <source>
        <dbReference type="Proteomes" id="UP001176941"/>
    </source>
</evidence>
<dbReference type="SMART" id="SM01416">
    <property type="entry name" value="Ribosomal_L19e"/>
    <property type="match status" value="1"/>
</dbReference>
<comment type="subunit">
    <text evidence="2">Component of the large ribosomal subunit.</text>
</comment>
<proteinExistence type="inferred from homology"/>
<dbReference type="Gene3D" id="1.10.1650.10">
    <property type="match status" value="1"/>
</dbReference>
<keyword evidence="8" id="KW-1133">Transmembrane helix</keyword>
<dbReference type="SUPFAM" id="SSF48140">
    <property type="entry name" value="Ribosomal protein L19 (L19e)"/>
    <property type="match status" value="1"/>
</dbReference>
<feature type="transmembrane region" description="Helical" evidence="8">
    <location>
        <begin position="32"/>
        <end position="50"/>
    </location>
</feature>
<comment type="function">
    <text evidence="5">Component of the large ribosomal subunit. The ribosome is a large ribonucleoprotein complex responsible for the synthesis of proteins in the cell.</text>
</comment>
<keyword evidence="8" id="KW-0472">Membrane</keyword>
<comment type="similarity">
    <text evidence="1">Belongs to the eukaryotic ribosomal protein eL19 family.</text>
</comment>
<evidence type="ECO:0000256" key="3">
    <source>
        <dbReference type="ARBA" id="ARBA00022980"/>
    </source>
</evidence>
<keyword evidence="3" id="KW-0689">Ribosomal protein</keyword>